<dbReference type="OrthoDB" id="3164380at2759"/>
<dbReference type="AlphaFoldDB" id="A0A9P5MZI5"/>
<gene>
    <name evidence="2" type="ORF">DFH94DRAFT_690684</name>
</gene>
<evidence type="ECO:0000256" key="1">
    <source>
        <dbReference type="SAM" id="MobiDB-lite"/>
    </source>
</evidence>
<reference evidence="2" key="2">
    <citation type="journal article" date="2020" name="Nat. Commun.">
        <title>Large-scale genome sequencing of mycorrhizal fungi provides insights into the early evolution of symbiotic traits.</title>
        <authorList>
            <person name="Miyauchi S."/>
            <person name="Kiss E."/>
            <person name="Kuo A."/>
            <person name="Drula E."/>
            <person name="Kohler A."/>
            <person name="Sanchez-Garcia M."/>
            <person name="Morin E."/>
            <person name="Andreopoulos B."/>
            <person name="Barry K.W."/>
            <person name="Bonito G."/>
            <person name="Buee M."/>
            <person name="Carver A."/>
            <person name="Chen C."/>
            <person name="Cichocki N."/>
            <person name="Clum A."/>
            <person name="Culley D."/>
            <person name="Crous P.W."/>
            <person name="Fauchery L."/>
            <person name="Girlanda M."/>
            <person name="Hayes R.D."/>
            <person name="Keri Z."/>
            <person name="LaButti K."/>
            <person name="Lipzen A."/>
            <person name="Lombard V."/>
            <person name="Magnuson J."/>
            <person name="Maillard F."/>
            <person name="Murat C."/>
            <person name="Nolan M."/>
            <person name="Ohm R.A."/>
            <person name="Pangilinan J."/>
            <person name="Pereira M.F."/>
            <person name="Perotto S."/>
            <person name="Peter M."/>
            <person name="Pfister S."/>
            <person name="Riley R."/>
            <person name="Sitrit Y."/>
            <person name="Stielow J.B."/>
            <person name="Szollosi G."/>
            <person name="Zifcakova L."/>
            <person name="Stursova M."/>
            <person name="Spatafora J.W."/>
            <person name="Tedersoo L."/>
            <person name="Vaario L.M."/>
            <person name="Yamada A."/>
            <person name="Yan M."/>
            <person name="Wang P."/>
            <person name="Xu J."/>
            <person name="Bruns T."/>
            <person name="Baldrian P."/>
            <person name="Vilgalys R."/>
            <person name="Dunand C."/>
            <person name="Henrissat B."/>
            <person name="Grigoriev I.V."/>
            <person name="Hibbett D."/>
            <person name="Nagy L.G."/>
            <person name="Martin F.M."/>
        </authorList>
    </citation>
    <scope>NUCLEOTIDE SEQUENCE</scope>
    <source>
        <strain evidence="2">Prilba</strain>
    </source>
</reference>
<name>A0A9P5MZI5_9AGAM</name>
<accession>A0A9P5MZI5</accession>
<organism evidence="2 3">
    <name type="scientific">Russula ochroleuca</name>
    <dbReference type="NCBI Taxonomy" id="152965"/>
    <lineage>
        <taxon>Eukaryota</taxon>
        <taxon>Fungi</taxon>
        <taxon>Dikarya</taxon>
        <taxon>Basidiomycota</taxon>
        <taxon>Agaricomycotina</taxon>
        <taxon>Agaricomycetes</taxon>
        <taxon>Russulales</taxon>
        <taxon>Russulaceae</taxon>
        <taxon>Russula</taxon>
    </lineage>
</organism>
<sequence length="330" mass="35652">MASSHSEDISPLAALAPLHALAQLVPAASPETGSELEHEGAYILLTSLKPDAWVVHVGRPDGRWWNGAWRVADMKDLANGDMSSARVGAFAQRVARTIVQREVAVAHEGDDFKNMKLVLGTHTKKPIRVALSELDKENAARFTFEYFARIAEDARAHGCRILHEDVGDTDIDTDPLPPKRRRIQSTNASSRAISTRSQHSLKLRNSPSLRDDEDAELPGTSRSSSAQRSLGKSTAKRKSPPQAQTTPERRAAAEVRELKAELAKARADTAAAVALAAEREPSGLGGSIDRLRSRAAVPAMNRRPGASLANPNKAARRVTAVEFASDSDDT</sequence>
<protein>
    <submittedName>
        <fullName evidence="2">Uncharacterized protein</fullName>
    </submittedName>
</protein>
<keyword evidence="3" id="KW-1185">Reference proteome</keyword>
<dbReference type="Proteomes" id="UP000759537">
    <property type="component" value="Unassembled WGS sequence"/>
</dbReference>
<comment type="caution">
    <text evidence="2">The sequence shown here is derived from an EMBL/GenBank/DDBJ whole genome shotgun (WGS) entry which is preliminary data.</text>
</comment>
<feature type="region of interest" description="Disordered" evidence="1">
    <location>
        <begin position="166"/>
        <end position="251"/>
    </location>
</feature>
<feature type="compositionally biased region" description="Polar residues" evidence="1">
    <location>
        <begin position="220"/>
        <end position="232"/>
    </location>
</feature>
<proteinExistence type="predicted"/>
<reference evidence="2" key="1">
    <citation type="submission" date="2019-10" db="EMBL/GenBank/DDBJ databases">
        <authorList>
            <consortium name="DOE Joint Genome Institute"/>
            <person name="Kuo A."/>
            <person name="Miyauchi S."/>
            <person name="Kiss E."/>
            <person name="Drula E."/>
            <person name="Kohler A."/>
            <person name="Sanchez-Garcia M."/>
            <person name="Andreopoulos B."/>
            <person name="Barry K.W."/>
            <person name="Bonito G."/>
            <person name="Buee M."/>
            <person name="Carver A."/>
            <person name="Chen C."/>
            <person name="Cichocki N."/>
            <person name="Clum A."/>
            <person name="Culley D."/>
            <person name="Crous P.W."/>
            <person name="Fauchery L."/>
            <person name="Girlanda M."/>
            <person name="Hayes R."/>
            <person name="Keri Z."/>
            <person name="LaButti K."/>
            <person name="Lipzen A."/>
            <person name="Lombard V."/>
            <person name="Magnuson J."/>
            <person name="Maillard F."/>
            <person name="Morin E."/>
            <person name="Murat C."/>
            <person name="Nolan M."/>
            <person name="Ohm R."/>
            <person name="Pangilinan J."/>
            <person name="Pereira M."/>
            <person name="Perotto S."/>
            <person name="Peter M."/>
            <person name="Riley R."/>
            <person name="Sitrit Y."/>
            <person name="Stielow B."/>
            <person name="Szollosi G."/>
            <person name="Zifcakova L."/>
            <person name="Stursova M."/>
            <person name="Spatafora J.W."/>
            <person name="Tedersoo L."/>
            <person name="Vaario L.-M."/>
            <person name="Yamada A."/>
            <person name="Yan M."/>
            <person name="Wang P."/>
            <person name="Xu J."/>
            <person name="Bruns T."/>
            <person name="Baldrian P."/>
            <person name="Vilgalys R."/>
            <person name="Henrissat B."/>
            <person name="Grigoriev I.V."/>
            <person name="Hibbett D."/>
            <person name="Nagy L.G."/>
            <person name="Martin F.M."/>
        </authorList>
    </citation>
    <scope>NUCLEOTIDE SEQUENCE</scope>
    <source>
        <strain evidence="2">Prilba</strain>
    </source>
</reference>
<evidence type="ECO:0000313" key="3">
    <source>
        <dbReference type="Proteomes" id="UP000759537"/>
    </source>
</evidence>
<dbReference type="EMBL" id="WHVB01000005">
    <property type="protein sequence ID" value="KAF8482478.1"/>
    <property type="molecule type" value="Genomic_DNA"/>
</dbReference>
<feature type="compositionally biased region" description="Polar residues" evidence="1">
    <location>
        <begin position="184"/>
        <end position="208"/>
    </location>
</feature>
<feature type="region of interest" description="Disordered" evidence="1">
    <location>
        <begin position="295"/>
        <end position="316"/>
    </location>
</feature>
<evidence type="ECO:0000313" key="2">
    <source>
        <dbReference type="EMBL" id="KAF8482478.1"/>
    </source>
</evidence>